<feature type="transmembrane region" description="Helical" evidence="8">
    <location>
        <begin position="442"/>
        <end position="464"/>
    </location>
</feature>
<evidence type="ECO:0000256" key="3">
    <source>
        <dbReference type="ARBA" id="ARBA00022448"/>
    </source>
</evidence>
<feature type="transmembrane region" description="Helical" evidence="8">
    <location>
        <begin position="470"/>
        <end position="488"/>
    </location>
</feature>
<sequence length="626" mass="68815">MDSDYVSKDDPQKLTNGVDGGDVEMELLNGDVELGDCRVSSTQPTGEHGRTGNTNISLTYGIDDIPPWYLSIILGLQHYLTMFGGTLSIPLLLSTHLCVGDNYLATSQILGTILFVAGISTFLQCTFGVRLPILQGGTFALLTPTIAILSLPDWKCPEGTNGTTAMRYNYSLPRGLDYQYRDDNLDDPNEIWKIRMREIQGAIMVASIFQVVFGFSGLIGILMRFIGPLSIAPTITLVGLALIEPAALHASKHWGVAFMTMALIIIFSQYLRNIDVPLPGWDRTRGCHFKRIKFFMLFPVILAISVSWLVCCILTATDVFPTDPKHPNYNARTDARIEVLYQAPWIWFPYPGQWGKPTVSFAGVFGMISGVLASMIESVGDYYACARLSGAPPPPIHAINRGIGTEGICCVLAGIWGSGNGTTSYSENIGAIGITKVASRRVLQFCSLILIIFAVFGKFGALFTTIPEPVVGGVLCVMFGMITAVGVSNLQFVDMNSARNLCIFGFATFVGLMLPIWLGKEENRGVIDTGNREVDQIITVLLSTSMFVGGFLGFVLDNTVPGTKEERGLINWQKQMTVGSRDIARNEDDVSVRTYDFPVGMSFIRKWKWTQYIPFCPTFKFSKRSD</sequence>
<comment type="similarity">
    <text evidence="2">Belongs to the nucleobase:cation symporter-2 (NCS2) (TC 2.A.40) family.</text>
</comment>
<gene>
    <name evidence="10" type="primary">LOC100376056</name>
</gene>
<dbReference type="InterPro" id="IPR006043">
    <property type="entry name" value="NCS2"/>
</dbReference>
<evidence type="ECO:0000256" key="4">
    <source>
        <dbReference type="ARBA" id="ARBA00022692"/>
    </source>
</evidence>
<dbReference type="InterPro" id="IPR006042">
    <property type="entry name" value="Xan_ur_permease"/>
</dbReference>
<dbReference type="RefSeq" id="XP_006815228.1">
    <property type="nucleotide sequence ID" value="XM_006815165.1"/>
</dbReference>
<dbReference type="PROSITE" id="PS01116">
    <property type="entry name" value="XANTH_URACIL_PERMASE"/>
    <property type="match status" value="1"/>
</dbReference>
<proteinExistence type="inferred from homology"/>
<keyword evidence="4 8" id="KW-0812">Transmembrane</keyword>
<dbReference type="GeneID" id="100376056"/>
<feature type="transmembrane region" description="Helical" evidence="8">
    <location>
        <begin position="359"/>
        <end position="379"/>
    </location>
</feature>
<evidence type="ECO:0000256" key="1">
    <source>
        <dbReference type="ARBA" id="ARBA00004141"/>
    </source>
</evidence>
<comment type="subcellular location">
    <subcellularLocation>
        <location evidence="1">Membrane</location>
        <topology evidence="1">Multi-pass membrane protein</topology>
    </subcellularLocation>
</comment>
<accession>A0ABM0M5D7</accession>
<evidence type="ECO:0000256" key="7">
    <source>
        <dbReference type="SAM" id="MobiDB-lite"/>
    </source>
</evidence>
<feature type="transmembrane region" description="Helical" evidence="8">
    <location>
        <begin position="292"/>
        <end position="316"/>
    </location>
</feature>
<evidence type="ECO:0000256" key="8">
    <source>
        <dbReference type="SAM" id="Phobius"/>
    </source>
</evidence>
<feature type="region of interest" description="Disordered" evidence="7">
    <location>
        <begin position="1"/>
        <end position="21"/>
    </location>
</feature>
<keyword evidence="6 8" id="KW-0472">Membrane</keyword>
<evidence type="ECO:0000256" key="6">
    <source>
        <dbReference type="ARBA" id="ARBA00023136"/>
    </source>
</evidence>
<organism evidence="9 10">
    <name type="scientific">Saccoglossus kowalevskii</name>
    <name type="common">Acorn worm</name>
    <dbReference type="NCBI Taxonomy" id="10224"/>
    <lineage>
        <taxon>Eukaryota</taxon>
        <taxon>Metazoa</taxon>
        <taxon>Hemichordata</taxon>
        <taxon>Enteropneusta</taxon>
        <taxon>Harrimaniidae</taxon>
        <taxon>Saccoglossus</taxon>
    </lineage>
</organism>
<dbReference type="PANTHER" id="PTHR11119">
    <property type="entry name" value="XANTHINE-URACIL / VITAMIN C PERMEASE FAMILY MEMBER"/>
    <property type="match status" value="1"/>
</dbReference>
<name>A0ABM0M5D7_SACKO</name>
<evidence type="ECO:0000256" key="5">
    <source>
        <dbReference type="ARBA" id="ARBA00022989"/>
    </source>
</evidence>
<dbReference type="Pfam" id="PF00860">
    <property type="entry name" value="Xan_ur_permease"/>
    <property type="match status" value="1"/>
</dbReference>
<feature type="transmembrane region" description="Helical" evidence="8">
    <location>
        <begin position="103"/>
        <end position="123"/>
    </location>
</feature>
<feature type="transmembrane region" description="Helical" evidence="8">
    <location>
        <begin position="254"/>
        <end position="271"/>
    </location>
</feature>
<feature type="transmembrane region" description="Helical" evidence="8">
    <location>
        <begin position="199"/>
        <end position="222"/>
    </location>
</feature>
<protein>
    <submittedName>
        <fullName evidence="10">Solute carrier family 23 member 1-like</fullName>
    </submittedName>
</protein>
<feature type="transmembrane region" description="Helical" evidence="8">
    <location>
        <begin position="537"/>
        <end position="556"/>
    </location>
</feature>
<evidence type="ECO:0000313" key="9">
    <source>
        <dbReference type="Proteomes" id="UP000694865"/>
    </source>
</evidence>
<keyword evidence="3" id="KW-0813">Transport</keyword>
<evidence type="ECO:0000313" key="10">
    <source>
        <dbReference type="RefSeq" id="XP_006815228.1"/>
    </source>
</evidence>
<keyword evidence="9" id="KW-1185">Reference proteome</keyword>
<keyword evidence="5 8" id="KW-1133">Transmembrane helix</keyword>
<dbReference type="Proteomes" id="UP000694865">
    <property type="component" value="Unplaced"/>
</dbReference>
<feature type="transmembrane region" description="Helical" evidence="8">
    <location>
        <begin position="68"/>
        <end position="91"/>
    </location>
</feature>
<feature type="transmembrane region" description="Helical" evidence="8">
    <location>
        <begin position="500"/>
        <end position="517"/>
    </location>
</feature>
<reference evidence="10" key="1">
    <citation type="submission" date="2025-08" db="UniProtKB">
        <authorList>
            <consortium name="RefSeq"/>
        </authorList>
    </citation>
    <scope>IDENTIFICATION</scope>
    <source>
        <tissue evidence="10">Testes</tissue>
    </source>
</reference>
<evidence type="ECO:0000256" key="2">
    <source>
        <dbReference type="ARBA" id="ARBA00008821"/>
    </source>
</evidence>
<feature type="compositionally biased region" description="Basic and acidic residues" evidence="7">
    <location>
        <begin position="1"/>
        <end position="12"/>
    </location>
</feature>